<dbReference type="CDD" id="cd21608">
    <property type="entry name" value="RRM2_NsCP33_like"/>
    <property type="match status" value="1"/>
</dbReference>
<dbReference type="Gene3D" id="3.30.70.330">
    <property type="match status" value="1"/>
</dbReference>
<dbReference type="EMBL" id="CP000805">
    <property type="protein sequence ID" value="ACD70782.1"/>
    <property type="molecule type" value="Genomic_DNA"/>
</dbReference>
<keyword evidence="1" id="KW-0694">RNA-binding</keyword>
<evidence type="ECO:0000256" key="1">
    <source>
        <dbReference type="ARBA" id="ARBA00022884"/>
    </source>
</evidence>
<sequence>MERGNPIAVERRRFCVMSAKIYVGNLNYATTEAGLASLFSQFGEVLSVAVIKDKLTQRSKGFGFVEMESAESAELVINELNEKEFEGRRLRVNYAEEKPRFPFKN</sequence>
<dbReference type="KEGG" id="tpp:TPASS_0356"/>
<feature type="domain" description="RRM" evidence="2">
    <location>
        <begin position="19"/>
        <end position="97"/>
    </location>
</feature>
<name>A0A0H3BKA7_TREPS</name>
<dbReference type="InterPro" id="IPR035979">
    <property type="entry name" value="RBD_domain_sf"/>
</dbReference>
<gene>
    <name evidence="3" type="ordered locus">TPASS_0356</name>
</gene>
<dbReference type="InterPro" id="IPR000504">
    <property type="entry name" value="RRM_dom"/>
</dbReference>
<dbReference type="PROSITE" id="PS50102">
    <property type="entry name" value="RRM"/>
    <property type="match status" value="1"/>
</dbReference>
<protein>
    <submittedName>
        <fullName evidence="3">Possible RNA-binding protein</fullName>
    </submittedName>
</protein>
<dbReference type="Proteomes" id="UP000001202">
    <property type="component" value="Chromosome"/>
</dbReference>
<reference evidence="3 4" key="1">
    <citation type="journal article" date="2008" name="BMC Microbiol.">
        <title>Complete genome sequence of Treponema pallidum ssp. pallidum strain SS14 determined with oligonucleotide arrays.</title>
        <authorList>
            <person name="Matejkova P."/>
            <person name="Strouhal M."/>
            <person name="Smajs D."/>
            <person name="Norris S.J."/>
            <person name="Palzkill T."/>
            <person name="Petrosino J.F."/>
            <person name="Sodergren E."/>
            <person name="Norton J.E."/>
            <person name="Singh J."/>
            <person name="Richmond T.A."/>
            <person name="Molla M.N."/>
            <person name="Albert T.J."/>
            <person name="Weinstock G.M."/>
        </authorList>
    </citation>
    <scope>NUCLEOTIDE SEQUENCE [LARGE SCALE GENOMIC DNA]</scope>
    <source>
        <strain evidence="3 4">SS14</strain>
    </source>
</reference>
<proteinExistence type="predicted"/>
<dbReference type="GO" id="GO:0003723">
    <property type="term" value="F:RNA binding"/>
    <property type="evidence" value="ECO:0007669"/>
    <property type="project" value="UniProtKB-KW"/>
</dbReference>
<evidence type="ECO:0000313" key="3">
    <source>
        <dbReference type="EMBL" id="ACD70782.1"/>
    </source>
</evidence>
<accession>A0A0H3BKA7</accession>
<dbReference type="InterPro" id="IPR048289">
    <property type="entry name" value="RRM2_NsCP33-like"/>
</dbReference>
<dbReference type="AlphaFoldDB" id="A0A0H3BKA7"/>
<evidence type="ECO:0000313" key="4">
    <source>
        <dbReference type="Proteomes" id="UP000001202"/>
    </source>
</evidence>
<dbReference type="PATRIC" id="fig|455434.6.peg.358"/>
<dbReference type="PANTHER" id="PTHR48027">
    <property type="entry name" value="HETEROGENEOUS NUCLEAR RIBONUCLEOPROTEIN 87F-RELATED"/>
    <property type="match status" value="1"/>
</dbReference>
<dbReference type="InterPro" id="IPR012677">
    <property type="entry name" value="Nucleotide-bd_a/b_plait_sf"/>
</dbReference>
<dbReference type="SMART" id="SM00360">
    <property type="entry name" value="RRM"/>
    <property type="match status" value="1"/>
</dbReference>
<organism evidence="3 4">
    <name type="scientific">Treponema pallidum subsp. pallidum (strain SS14)</name>
    <dbReference type="NCBI Taxonomy" id="455434"/>
    <lineage>
        <taxon>Bacteria</taxon>
        <taxon>Pseudomonadati</taxon>
        <taxon>Spirochaetota</taxon>
        <taxon>Spirochaetia</taxon>
        <taxon>Spirochaetales</taxon>
        <taxon>Treponemataceae</taxon>
        <taxon>Treponema</taxon>
    </lineage>
</organism>
<dbReference type="InterPro" id="IPR052462">
    <property type="entry name" value="SLIRP/GR-RBP-like"/>
</dbReference>
<evidence type="ECO:0000259" key="2">
    <source>
        <dbReference type="PROSITE" id="PS50102"/>
    </source>
</evidence>
<dbReference type="Pfam" id="PF00076">
    <property type="entry name" value="RRM_1"/>
    <property type="match status" value="1"/>
</dbReference>
<dbReference type="SUPFAM" id="SSF54928">
    <property type="entry name" value="RNA-binding domain, RBD"/>
    <property type="match status" value="1"/>
</dbReference>